<comment type="similarity">
    <text evidence="4">Belongs to the peptidase M29 family.</text>
</comment>
<dbReference type="OrthoDB" id="9803993at2"/>
<gene>
    <name evidence="10" type="ORF">TP2_11490</name>
</gene>
<dbReference type="InterPro" id="IPR035097">
    <property type="entry name" value="M29_N-terminal"/>
</dbReference>
<organism evidence="10 11">
    <name type="scientific">Thioclava pacifica DSM 10166</name>
    <dbReference type="NCBI Taxonomy" id="1353537"/>
    <lineage>
        <taxon>Bacteria</taxon>
        <taxon>Pseudomonadati</taxon>
        <taxon>Pseudomonadota</taxon>
        <taxon>Alphaproteobacteria</taxon>
        <taxon>Rhodobacterales</taxon>
        <taxon>Paracoccaceae</taxon>
        <taxon>Thioclava</taxon>
    </lineage>
</organism>
<comment type="cofactor">
    <cofactor evidence="2">
        <name>Mg(2+)</name>
        <dbReference type="ChEBI" id="CHEBI:18420"/>
    </cofactor>
</comment>
<evidence type="ECO:0000256" key="6">
    <source>
        <dbReference type="ARBA" id="ARBA00022670"/>
    </source>
</evidence>
<dbReference type="GO" id="GO:0004177">
    <property type="term" value="F:aminopeptidase activity"/>
    <property type="evidence" value="ECO:0007669"/>
    <property type="project" value="UniProtKB-KW"/>
</dbReference>
<name>A0A074J6H0_9RHOB</name>
<dbReference type="AlphaFoldDB" id="A0A074J6H0"/>
<sequence>MASDPIDAQTLDKLAQVAVRVGLNLQPGQDLVLTAPVEALPLVRKIAAEAYRAGAATFTPILSDGEITLARFENAQDASFDHAPGWLYKGMAEAYAGGAARMAIVGEDPMLLSEQDPEKVARAGKANSIAYKPALEKIANFDINWSIVSYPTAAWAARVFPDLPEAEAVAKLAAAIFAASRADQPDPVAAWDAHNAALRTRTQWLNTQRFAALHFQGGGTDLTVGLADDHEWNGGASTANNGVTCNANIPTEEVFTTPHAKKVDGVVRATKPLSHQGSLIENIEMRFEAGRAVEAKASRGEAVLQKLLDTDEGARHLGEVALVPHGSPISQSGLLFYNTLYDENAACHIAMGQCYSKCFVGGGEMSPEEIAAKGGNSSMIHVDWMIGGPETDIDGITADGARVPVFRKGEWAV</sequence>
<keyword evidence="7" id="KW-0479">Metal-binding</keyword>
<evidence type="ECO:0000256" key="1">
    <source>
        <dbReference type="ARBA" id="ARBA00001941"/>
    </source>
</evidence>
<dbReference type="MEROPS" id="M29.001"/>
<dbReference type="GO" id="GO:0008237">
    <property type="term" value="F:metallopeptidase activity"/>
    <property type="evidence" value="ECO:0007669"/>
    <property type="project" value="UniProtKB-KW"/>
</dbReference>
<dbReference type="InterPro" id="IPR000787">
    <property type="entry name" value="Peptidase_M29"/>
</dbReference>
<dbReference type="PRINTS" id="PR00919">
    <property type="entry name" value="THERMOPTASE"/>
</dbReference>
<keyword evidence="5" id="KW-0031">Aminopeptidase</keyword>
<dbReference type="STRING" id="1353537.TP2_11490"/>
<dbReference type="Proteomes" id="UP000027432">
    <property type="component" value="Unassembled WGS sequence"/>
</dbReference>
<accession>A0A074J6H0</accession>
<evidence type="ECO:0000256" key="9">
    <source>
        <dbReference type="ARBA" id="ARBA00023049"/>
    </source>
</evidence>
<dbReference type="RefSeq" id="WP_038078875.1">
    <property type="nucleotide sequence ID" value="NZ_AUND01000038.1"/>
</dbReference>
<dbReference type="Gene3D" id="3.40.1830.10">
    <property type="entry name" value="Thermophilic metalloprotease (M29)"/>
    <property type="match status" value="1"/>
</dbReference>
<dbReference type="EMBL" id="AUND01000038">
    <property type="protein sequence ID" value="KEO51510.1"/>
    <property type="molecule type" value="Genomic_DNA"/>
</dbReference>
<dbReference type="PANTHER" id="PTHR34448">
    <property type="entry name" value="AMINOPEPTIDASE"/>
    <property type="match status" value="1"/>
</dbReference>
<evidence type="ECO:0000256" key="4">
    <source>
        <dbReference type="ARBA" id="ARBA00008236"/>
    </source>
</evidence>
<evidence type="ECO:0000256" key="7">
    <source>
        <dbReference type="ARBA" id="ARBA00022723"/>
    </source>
</evidence>
<protein>
    <submittedName>
        <fullName evidence="10">Peptidase M29</fullName>
    </submittedName>
</protein>
<keyword evidence="11" id="KW-1185">Reference proteome</keyword>
<comment type="caution">
    <text evidence="10">The sequence shown here is derived from an EMBL/GenBank/DDBJ whole genome shotgun (WGS) entry which is preliminary data.</text>
</comment>
<keyword evidence="6" id="KW-0645">Protease</keyword>
<evidence type="ECO:0000313" key="10">
    <source>
        <dbReference type="EMBL" id="KEO51510.1"/>
    </source>
</evidence>
<proteinExistence type="inferred from homology"/>
<dbReference type="GO" id="GO:0006508">
    <property type="term" value="P:proteolysis"/>
    <property type="evidence" value="ECO:0007669"/>
    <property type="project" value="UniProtKB-KW"/>
</dbReference>
<reference evidence="10 11" key="1">
    <citation type="submission" date="2013-07" db="EMBL/GenBank/DDBJ databases">
        <title>Thioclava pacifica DSM 10166 Genome Sequencing.</title>
        <authorList>
            <person name="Lai Q."/>
            <person name="Shao Z."/>
        </authorList>
    </citation>
    <scope>NUCLEOTIDE SEQUENCE [LARGE SCALE GENOMIC DNA]</scope>
    <source>
        <strain evidence="10 11">DSM 10166</strain>
    </source>
</reference>
<evidence type="ECO:0000256" key="8">
    <source>
        <dbReference type="ARBA" id="ARBA00022801"/>
    </source>
</evidence>
<dbReference type="GO" id="GO:0046872">
    <property type="term" value="F:metal ion binding"/>
    <property type="evidence" value="ECO:0007669"/>
    <property type="project" value="UniProtKB-KW"/>
</dbReference>
<evidence type="ECO:0000256" key="2">
    <source>
        <dbReference type="ARBA" id="ARBA00001946"/>
    </source>
</evidence>
<evidence type="ECO:0000313" key="11">
    <source>
        <dbReference type="Proteomes" id="UP000027432"/>
    </source>
</evidence>
<dbReference type="SUPFAM" id="SSF144052">
    <property type="entry name" value="Thermophilic metalloprotease-like"/>
    <property type="match status" value="1"/>
</dbReference>
<evidence type="ECO:0000256" key="5">
    <source>
        <dbReference type="ARBA" id="ARBA00022438"/>
    </source>
</evidence>
<evidence type="ECO:0000256" key="3">
    <source>
        <dbReference type="ARBA" id="ARBA00001947"/>
    </source>
</evidence>
<keyword evidence="9" id="KW-0482">Metalloprotease</keyword>
<comment type="cofactor">
    <cofactor evidence="1">
        <name>Co(2+)</name>
        <dbReference type="ChEBI" id="CHEBI:48828"/>
    </cofactor>
</comment>
<keyword evidence="8" id="KW-0378">Hydrolase</keyword>
<comment type="cofactor">
    <cofactor evidence="3">
        <name>Zn(2+)</name>
        <dbReference type="ChEBI" id="CHEBI:29105"/>
    </cofactor>
</comment>
<dbReference type="eggNOG" id="COG2309">
    <property type="taxonomic scope" value="Bacteria"/>
</dbReference>
<dbReference type="InterPro" id="IPR052170">
    <property type="entry name" value="M29_Exopeptidase"/>
</dbReference>
<dbReference type="PANTHER" id="PTHR34448:SF3">
    <property type="entry name" value="AMINOPEPTIDASE AMPS"/>
    <property type="match status" value="1"/>
</dbReference>
<dbReference type="Pfam" id="PF02073">
    <property type="entry name" value="Peptidase_M29"/>
    <property type="match status" value="1"/>
</dbReference>